<accession>A0A137NVA1</accession>
<evidence type="ECO:0000313" key="1">
    <source>
        <dbReference type="EMBL" id="KXN66720.1"/>
    </source>
</evidence>
<keyword evidence="2" id="KW-1185">Reference proteome</keyword>
<dbReference type="OrthoDB" id="10272119at2759"/>
<dbReference type="EMBL" id="KQ964695">
    <property type="protein sequence ID" value="KXN66720.1"/>
    <property type="molecule type" value="Genomic_DNA"/>
</dbReference>
<dbReference type="Proteomes" id="UP000070444">
    <property type="component" value="Unassembled WGS sequence"/>
</dbReference>
<gene>
    <name evidence="1" type="ORF">CONCODRAFT_168126</name>
</gene>
<evidence type="ECO:0000313" key="2">
    <source>
        <dbReference type="Proteomes" id="UP000070444"/>
    </source>
</evidence>
<protein>
    <recommendedName>
        <fullName evidence="3">Type I restriction enzyme R protein N-terminal domain-containing protein</fullName>
    </recommendedName>
</protein>
<organism evidence="1 2">
    <name type="scientific">Conidiobolus coronatus (strain ATCC 28846 / CBS 209.66 / NRRL 28638)</name>
    <name type="common">Delacroixia coronata</name>
    <dbReference type="NCBI Taxonomy" id="796925"/>
    <lineage>
        <taxon>Eukaryota</taxon>
        <taxon>Fungi</taxon>
        <taxon>Fungi incertae sedis</taxon>
        <taxon>Zoopagomycota</taxon>
        <taxon>Entomophthoromycotina</taxon>
        <taxon>Entomophthoromycetes</taxon>
        <taxon>Entomophthorales</taxon>
        <taxon>Ancylistaceae</taxon>
        <taxon>Conidiobolus</taxon>
    </lineage>
</organism>
<proteinExistence type="predicted"/>
<name>A0A137NVA1_CONC2</name>
<evidence type="ECO:0008006" key="3">
    <source>
        <dbReference type="Google" id="ProtNLM"/>
    </source>
</evidence>
<reference evidence="1 2" key="1">
    <citation type="journal article" date="2015" name="Genome Biol. Evol.">
        <title>Phylogenomic analyses indicate that early fungi evolved digesting cell walls of algal ancestors of land plants.</title>
        <authorList>
            <person name="Chang Y."/>
            <person name="Wang S."/>
            <person name="Sekimoto S."/>
            <person name="Aerts A.L."/>
            <person name="Choi C."/>
            <person name="Clum A."/>
            <person name="LaButti K.M."/>
            <person name="Lindquist E.A."/>
            <person name="Yee Ngan C."/>
            <person name="Ohm R.A."/>
            <person name="Salamov A.A."/>
            <person name="Grigoriev I.V."/>
            <person name="Spatafora J.W."/>
            <person name="Berbee M.L."/>
        </authorList>
    </citation>
    <scope>NUCLEOTIDE SEQUENCE [LARGE SCALE GENOMIC DNA]</scope>
    <source>
        <strain evidence="1 2">NRRL 28638</strain>
    </source>
</reference>
<sequence>MDNSEALERLKNQILGYRELEPDNGYESNVTAIANAILDLAGKTFSRGYIVKDECIMKSIRCDTIGIYRDKKADKVVFKERSRPTRGQINPNEEPLLVIECKHYSSKDAGFLDTDRNQLRQYMFAAEFPNGILLSEYKLEVYQYSKQGTTVAISEIEDKRIDDISNNLSEIIAIVSAF</sequence>
<dbReference type="AlphaFoldDB" id="A0A137NVA1"/>